<dbReference type="OrthoDB" id="10261878at2759"/>
<dbReference type="GO" id="GO:0070006">
    <property type="term" value="F:metalloaminopeptidase activity"/>
    <property type="evidence" value="ECO:0007669"/>
    <property type="project" value="InterPro"/>
</dbReference>
<evidence type="ECO:0000256" key="5">
    <source>
        <dbReference type="ARBA" id="ARBA00012574"/>
    </source>
</evidence>
<evidence type="ECO:0000256" key="9">
    <source>
        <dbReference type="ARBA" id="ARBA00022801"/>
    </source>
</evidence>
<keyword evidence="10" id="KW-0482">Metalloprotease</keyword>
<dbReference type="PROSITE" id="PS00491">
    <property type="entry name" value="PROLINE_PEPTIDASE"/>
    <property type="match status" value="1"/>
</dbReference>
<dbReference type="Gene3D" id="3.40.350.10">
    <property type="entry name" value="Creatinase/prolidase N-terminal domain"/>
    <property type="match status" value="1"/>
</dbReference>
<dbReference type="InterPro" id="IPR001131">
    <property type="entry name" value="Peptidase_M24B_aminopep-P_CS"/>
</dbReference>
<dbReference type="InterPro" id="IPR007865">
    <property type="entry name" value="Aminopep_P_N"/>
</dbReference>
<keyword evidence="11" id="KW-0464">Manganese</keyword>
<dbReference type="InterPro" id="IPR000994">
    <property type="entry name" value="Pept_M24"/>
</dbReference>
<comment type="caution">
    <text evidence="16">The sequence shown here is derived from an EMBL/GenBank/DDBJ whole genome shotgun (WGS) entry which is preliminary data.</text>
</comment>
<dbReference type="EC" id="3.4.11.9" evidence="5"/>
<dbReference type="InterPro" id="IPR029149">
    <property type="entry name" value="Creatin/AminoP/Spt16_N"/>
</dbReference>
<keyword evidence="7" id="KW-0645">Protease</keyword>
<evidence type="ECO:0000313" key="16">
    <source>
        <dbReference type="EMBL" id="KAF7713717.1"/>
    </source>
</evidence>
<evidence type="ECO:0000256" key="1">
    <source>
        <dbReference type="ARBA" id="ARBA00001424"/>
    </source>
</evidence>
<dbReference type="InterPro" id="IPR036005">
    <property type="entry name" value="Creatinase/aminopeptidase-like"/>
</dbReference>
<name>A0A8J8WG51_9EURO</name>
<dbReference type="GO" id="GO:0016805">
    <property type="term" value="F:dipeptidase activity"/>
    <property type="evidence" value="ECO:0007669"/>
    <property type="project" value="UniProtKB-KW"/>
</dbReference>
<evidence type="ECO:0000256" key="6">
    <source>
        <dbReference type="ARBA" id="ARBA00022438"/>
    </source>
</evidence>
<dbReference type="EMBL" id="WIWV01000108">
    <property type="protein sequence ID" value="KAF7713717.1"/>
    <property type="molecule type" value="Genomic_DNA"/>
</dbReference>
<dbReference type="SUPFAM" id="SSF53092">
    <property type="entry name" value="Creatinase/prolidase N-terminal domain"/>
    <property type="match status" value="1"/>
</dbReference>
<evidence type="ECO:0000256" key="11">
    <source>
        <dbReference type="ARBA" id="ARBA00023211"/>
    </source>
</evidence>
<keyword evidence="17" id="KW-1185">Reference proteome</keyword>
<dbReference type="Pfam" id="PF00557">
    <property type="entry name" value="Peptidase_M24"/>
    <property type="match status" value="1"/>
</dbReference>
<organism evidence="16 17">
    <name type="scientific">Penicillium ucsense</name>
    <dbReference type="NCBI Taxonomy" id="2839758"/>
    <lineage>
        <taxon>Eukaryota</taxon>
        <taxon>Fungi</taxon>
        <taxon>Dikarya</taxon>
        <taxon>Ascomycota</taxon>
        <taxon>Pezizomycotina</taxon>
        <taxon>Eurotiomycetes</taxon>
        <taxon>Eurotiomycetidae</taxon>
        <taxon>Eurotiales</taxon>
        <taxon>Aspergillaceae</taxon>
        <taxon>Penicillium</taxon>
    </lineage>
</organism>
<keyword evidence="9 16" id="KW-0378">Hydrolase</keyword>
<evidence type="ECO:0000256" key="10">
    <source>
        <dbReference type="ARBA" id="ARBA00023049"/>
    </source>
</evidence>
<evidence type="ECO:0000256" key="7">
    <source>
        <dbReference type="ARBA" id="ARBA00022670"/>
    </source>
</evidence>
<dbReference type="Pfam" id="PF05195">
    <property type="entry name" value="AMP_N"/>
    <property type="match status" value="1"/>
</dbReference>
<proteinExistence type="inferred from homology"/>
<evidence type="ECO:0000313" key="17">
    <source>
        <dbReference type="Proteomes" id="UP000631181"/>
    </source>
</evidence>
<evidence type="ECO:0000259" key="15">
    <source>
        <dbReference type="SMART" id="SM01011"/>
    </source>
</evidence>
<dbReference type="PANTHER" id="PTHR43226:SF3">
    <property type="entry name" value="XAA-PRO AMINOPEPTIDASE AN0832-RELATED"/>
    <property type="match status" value="1"/>
</dbReference>
<keyword evidence="16" id="KW-0224">Dipeptidase</keyword>
<comment type="function">
    <text evidence="3">Catalyzes the removal of a penultimate prolyl residue from the N-termini of peptides.</text>
</comment>
<evidence type="ECO:0000256" key="12">
    <source>
        <dbReference type="ARBA" id="ARBA00030849"/>
    </source>
</evidence>
<accession>A0A8J8WG51</accession>
<dbReference type="GO" id="GO:0006508">
    <property type="term" value="P:proteolysis"/>
    <property type="evidence" value="ECO:0007669"/>
    <property type="project" value="UniProtKB-KW"/>
</dbReference>
<dbReference type="PANTHER" id="PTHR43226">
    <property type="entry name" value="XAA-PRO AMINOPEPTIDASE 3"/>
    <property type="match status" value="1"/>
</dbReference>
<dbReference type="InterPro" id="IPR052433">
    <property type="entry name" value="X-Pro_dipept-like"/>
</dbReference>
<keyword evidence="6" id="KW-0031">Aminopeptidase</keyword>
<dbReference type="GO" id="GO:0030145">
    <property type="term" value="F:manganese ion binding"/>
    <property type="evidence" value="ECO:0007669"/>
    <property type="project" value="InterPro"/>
</dbReference>
<evidence type="ECO:0000256" key="14">
    <source>
        <dbReference type="RuleBase" id="RU000590"/>
    </source>
</evidence>
<comment type="similarity">
    <text evidence="4 14">Belongs to the peptidase M24B family.</text>
</comment>
<dbReference type="AlphaFoldDB" id="A0A8J8WG51"/>
<dbReference type="CDD" id="cd01087">
    <property type="entry name" value="Prolidase"/>
    <property type="match status" value="1"/>
</dbReference>
<comment type="catalytic activity">
    <reaction evidence="1">
        <text>Release of any N-terminal amino acid, including proline, that is linked to proline, even from a dipeptide or tripeptide.</text>
        <dbReference type="EC" id="3.4.11.9"/>
    </reaction>
</comment>
<comment type="cofactor">
    <cofactor evidence="2">
        <name>Mn(2+)</name>
        <dbReference type="ChEBI" id="CHEBI:29035"/>
    </cofactor>
</comment>
<evidence type="ECO:0000256" key="3">
    <source>
        <dbReference type="ARBA" id="ARBA00002443"/>
    </source>
</evidence>
<dbReference type="Proteomes" id="UP000631181">
    <property type="component" value="Unassembled WGS sequence"/>
</dbReference>
<keyword evidence="8 14" id="KW-0479">Metal-binding</keyword>
<evidence type="ECO:0000256" key="13">
    <source>
        <dbReference type="ARBA" id="ARBA00032413"/>
    </source>
</evidence>
<evidence type="ECO:0000256" key="8">
    <source>
        <dbReference type="ARBA" id="ARBA00022723"/>
    </source>
</evidence>
<dbReference type="SUPFAM" id="SSF55920">
    <property type="entry name" value="Creatinase/aminopeptidase"/>
    <property type="match status" value="1"/>
</dbReference>
<feature type="domain" description="Aminopeptidase P N-terminal" evidence="15">
    <location>
        <begin position="41"/>
        <end position="171"/>
    </location>
</feature>
<reference evidence="16" key="1">
    <citation type="journal article" date="2020" name="Front. Microbiol.">
        <title>Gene regulatory networks of Penicillium echinulatum 2HH and Penicillium oxalicum 114-2 inferred by a computational biology approach.</title>
        <authorList>
            <person name="Lenz A.R."/>
            <person name="Galan-Vasquez E."/>
            <person name="Balbinot E."/>
            <person name="De Abreu F.P."/>
            <person name="De Oliveira N.S."/>
            <person name="Da Rosa L.O."/>
            <person name="De Avila E Silva S."/>
            <person name="Camassola M."/>
            <person name="Dillon A.J.P."/>
            <person name="Perez-Rueda E."/>
        </authorList>
    </citation>
    <scope>NUCLEOTIDE SEQUENCE</scope>
    <source>
        <strain evidence="16">S1M29</strain>
    </source>
</reference>
<gene>
    <name evidence="16" type="ORF">PECM_000647</name>
</gene>
<evidence type="ECO:0000256" key="4">
    <source>
        <dbReference type="ARBA" id="ARBA00008766"/>
    </source>
</evidence>
<evidence type="ECO:0000256" key="2">
    <source>
        <dbReference type="ARBA" id="ARBA00001936"/>
    </source>
</evidence>
<dbReference type="Gene3D" id="3.90.230.10">
    <property type="entry name" value="Creatinase/methionine aminopeptidase superfamily"/>
    <property type="match status" value="1"/>
</dbReference>
<dbReference type="SMART" id="SM01011">
    <property type="entry name" value="AMP_N"/>
    <property type="match status" value="1"/>
</dbReference>
<sequence length="511" mass="57028">MRVKTCARPGDTSIDPADIVINAVDPYHIRLVVSGTSCDKYPAKQHARNVASRLGVSHGLIFIAGEPTANWRDSDQSRPFRQRRYFYYLSGVGESDCALTYDIGQDVLTLFVPDFDLRRAIWMGPTLSREEARDRYNVDRVMYQSSLVPELVSWLGKRPQDSLLYMVHNSETPEGLSADLPLDTDSLRPAMDAARGVKDEFEIRMIRHANRVSALAHRQILQNIHQMSNESEIEGSFLNTCISHGAPNQSYQIIAASGPNASVLHYVRNNESLKNKPLVCLDAGAEWQCYASDVTRTFPLGGEWPSNYTRDIYRVVERMQEECIKRIRPGTRFFSLHDLAHEIAIIELLHLGVFKGGSLSEIRESGASKVFFPHGLGHHVGLEVHDVSESSIMALHPDFDHDQYGPILNPPGSLSPCNLSASPLQEGMVVTVEPGIYFSALALANARKQPHAKYIDFEVAEEYVHIGGVRIEDDILVTRNGYENLTTAPKGEEMLAIIRESAKKVCKESGV</sequence>
<protein>
    <recommendedName>
        <fullName evidence="5">Xaa-Pro aminopeptidase</fullName>
        <ecNumber evidence="5">3.4.11.9</ecNumber>
    </recommendedName>
    <alternativeName>
        <fullName evidence="12">Aminoacylproline aminopeptidase</fullName>
    </alternativeName>
    <alternativeName>
        <fullName evidence="13">Prolidase</fullName>
    </alternativeName>
</protein>